<dbReference type="GO" id="GO:0008897">
    <property type="term" value="F:holo-[acyl-carrier-protein] synthase activity"/>
    <property type="evidence" value="ECO:0007669"/>
    <property type="project" value="InterPro"/>
</dbReference>
<gene>
    <name evidence="4" type="ORF">DK846_00725</name>
</gene>
<dbReference type="GO" id="GO:0005829">
    <property type="term" value="C:cytosol"/>
    <property type="evidence" value="ECO:0007669"/>
    <property type="project" value="TreeGrafter"/>
</dbReference>
<name>A0A2V2N556_9EURY</name>
<organism evidence="4 5">
    <name type="scientific">Methanospirillum lacunae</name>
    <dbReference type="NCBI Taxonomy" id="668570"/>
    <lineage>
        <taxon>Archaea</taxon>
        <taxon>Methanobacteriati</taxon>
        <taxon>Methanobacteriota</taxon>
        <taxon>Stenosarchaea group</taxon>
        <taxon>Methanomicrobia</taxon>
        <taxon>Methanomicrobiales</taxon>
        <taxon>Methanospirillaceae</taxon>
        <taxon>Methanospirillum</taxon>
    </lineage>
</organism>
<comment type="caution">
    <text evidence="4">The sequence shown here is derived from an EMBL/GenBank/DDBJ whole genome shotgun (WGS) entry which is preliminary data.</text>
</comment>
<evidence type="ECO:0000313" key="5">
    <source>
        <dbReference type="Proteomes" id="UP000245657"/>
    </source>
</evidence>
<dbReference type="EMBL" id="QGMY01000002">
    <property type="protein sequence ID" value="PWR73730.1"/>
    <property type="molecule type" value="Genomic_DNA"/>
</dbReference>
<dbReference type="OrthoDB" id="75387at2157"/>
<evidence type="ECO:0000259" key="3">
    <source>
        <dbReference type="Pfam" id="PF22624"/>
    </source>
</evidence>
<accession>A0A2V2N556</accession>
<proteinExistence type="predicted"/>
<keyword evidence="5" id="KW-1185">Reference proteome</keyword>
<dbReference type="InterPro" id="IPR008278">
    <property type="entry name" value="4-PPantetheinyl_Trfase_dom"/>
</dbReference>
<dbReference type="Gene3D" id="3.90.470.20">
    <property type="entry name" value="4'-phosphopantetheinyl transferase domain"/>
    <property type="match status" value="2"/>
</dbReference>
<keyword evidence="1" id="KW-0808">Transferase</keyword>
<dbReference type="InterPro" id="IPR055066">
    <property type="entry name" value="AASDHPPT_N"/>
</dbReference>
<dbReference type="GO" id="GO:0000287">
    <property type="term" value="F:magnesium ion binding"/>
    <property type="evidence" value="ECO:0007669"/>
    <property type="project" value="InterPro"/>
</dbReference>
<dbReference type="InterPro" id="IPR037143">
    <property type="entry name" value="4-PPantetheinyl_Trfase_dom_sf"/>
</dbReference>
<evidence type="ECO:0000256" key="1">
    <source>
        <dbReference type="ARBA" id="ARBA00022679"/>
    </source>
</evidence>
<feature type="domain" description="4'-phosphopantetheinyl transferase" evidence="2">
    <location>
        <begin position="136"/>
        <end position="236"/>
    </location>
</feature>
<dbReference type="GeneID" id="97549048"/>
<dbReference type="PANTHER" id="PTHR12215:SF10">
    <property type="entry name" value="L-AMINOADIPATE-SEMIALDEHYDE DEHYDROGENASE-PHOSPHOPANTETHEINYL TRANSFERASE"/>
    <property type="match status" value="1"/>
</dbReference>
<dbReference type="GO" id="GO:0019878">
    <property type="term" value="P:lysine biosynthetic process via aminoadipic acid"/>
    <property type="evidence" value="ECO:0007669"/>
    <property type="project" value="TreeGrafter"/>
</dbReference>
<dbReference type="Proteomes" id="UP000245657">
    <property type="component" value="Unassembled WGS sequence"/>
</dbReference>
<dbReference type="SUPFAM" id="SSF56214">
    <property type="entry name" value="4'-phosphopantetheinyl transferase"/>
    <property type="match status" value="2"/>
</dbReference>
<dbReference type="Pfam" id="PF01648">
    <property type="entry name" value="ACPS"/>
    <property type="match status" value="1"/>
</dbReference>
<feature type="domain" description="4'-phosphopantetheinyl transferase N-terminal" evidence="3">
    <location>
        <begin position="48"/>
        <end position="124"/>
    </location>
</feature>
<reference evidence="4 5" key="1">
    <citation type="submission" date="2018-05" db="EMBL/GenBank/DDBJ databases">
        <title>Draft genome of Methanospirillum lacunae Ki8-1.</title>
        <authorList>
            <person name="Dueholm M.S."/>
            <person name="Nielsen P.H."/>
            <person name="Bakmann L.F."/>
            <person name="Otzen D.E."/>
        </authorList>
    </citation>
    <scope>NUCLEOTIDE SEQUENCE [LARGE SCALE GENOMIC DNA]</scope>
    <source>
        <strain evidence="4 5">Ki8-1</strain>
    </source>
</reference>
<dbReference type="InterPro" id="IPR050559">
    <property type="entry name" value="P-Pant_transferase_sf"/>
</dbReference>
<dbReference type="Pfam" id="PF22624">
    <property type="entry name" value="AASDHPPT_N"/>
    <property type="match status" value="1"/>
</dbReference>
<evidence type="ECO:0000259" key="2">
    <source>
        <dbReference type="Pfam" id="PF01648"/>
    </source>
</evidence>
<evidence type="ECO:0000313" key="4">
    <source>
        <dbReference type="EMBL" id="PWR73730.1"/>
    </source>
</evidence>
<dbReference type="PANTHER" id="PTHR12215">
    <property type="entry name" value="PHOSPHOPANTETHEINE TRANSFERASE"/>
    <property type="match status" value="1"/>
</dbReference>
<dbReference type="AlphaFoldDB" id="A0A2V2N556"/>
<dbReference type="RefSeq" id="WP_109967010.1">
    <property type="nucleotide sequence ID" value="NZ_CP176093.1"/>
</dbReference>
<sequence>MIHSENIPPICHYTLNRPNSWCSIRRTAPDAVDLYEIHLPAFIQDTDRFYSYLSMEEKKRVDDMYDQNRRSFFIVSNGFRRVILSRYISITPAEIQFRTNQYGKPFISNQNPDGVTFNTSHSHEILLFGICKNRDIGVDIQFESDNFPEMKIANRVFGSVDSSYLAKFSGDELRHEFFRIWALKEAYCKALGLGFSLPVENMPVMSDLCDGEGTFSSQGSEWYAYRIQVQRDYQASVIVRTSSESLILSDEGKEV</sequence>
<protein>
    <submittedName>
        <fullName evidence="4">Uncharacterized protein</fullName>
    </submittedName>
</protein>